<dbReference type="EMBL" id="JAVREV010000018">
    <property type="protein sequence ID" value="MDT0446284.1"/>
    <property type="molecule type" value="Genomic_DNA"/>
</dbReference>
<dbReference type="Gene3D" id="1.20.1260.10">
    <property type="match status" value="1"/>
</dbReference>
<dbReference type="InterPro" id="IPR026820">
    <property type="entry name" value="VioB/RebD_dom"/>
</dbReference>
<name>A0ABU2SCZ4_9ACTN</name>
<keyword evidence="3" id="KW-1185">Reference proteome</keyword>
<proteinExistence type="predicted"/>
<dbReference type="Pfam" id="PF12902">
    <property type="entry name" value="Ferritin-like"/>
    <property type="match status" value="1"/>
</dbReference>
<evidence type="ECO:0000313" key="2">
    <source>
        <dbReference type="EMBL" id="MDT0446284.1"/>
    </source>
</evidence>
<dbReference type="Proteomes" id="UP001183615">
    <property type="component" value="Unassembled WGS sequence"/>
</dbReference>
<gene>
    <name evidence="2" type="ORF">RM779_27355</name>
</gene>
<protein>
    <submittedName>
        <fullName evidence="2">Ferritin-like domain-containing protein</fullName>
    </submittedName>
</protein>
<accession>A0ABU2SCZ4</accession>
<feature type="domain" description="Iminophenyl-pyruvate dimer synthase" evidence="1">
    <location>
        <begin position="684"/>
        <end position="923"/>
    </location>
</feature>
<evidence type="ECO:0000259" key="1">
    <source>
        <dbReference type="Pfam" id="PF12902"/>
    </source>
</evidence>
<dbReference type="RefSeq" id="WP_311620441.1">
    <property type="nucleotide sequence ID" value="NZ_JAVREV010000018.1"/>
</dbReference>
<sequence length="1097" mass="119195">MSVFDLPRVHFAGIGVTRLPTGPRSGLFDLAANAAVAEGHHVPADRPAAEHHAYLDRQGFRFEPDGTRAREGRFGSVKGWNFGGNGHFWVDASVTSCEREPGLADTADPLVGRQLDLWGHYNEAIGTTANRGRVFDVDPASSWTTAVLVGQFALGRLGRSHDVGYLAIGDVHGTSPPRWHNARHVLRESAHPLAHAFRRSVVHQFVVRASDRLFWSADSGTSPALSALREAVATEEFGGLVVQLALFNMATPVANDAPDRWQLRGTIAPWRPDELRTYPAGRLLTGRRRRLAGRSAPVHNLTVRIDPDRVTANLITALPAVSRDPRPGTGPLHRLGPPPDLGDLELRTASGRLIAVLPAAAYLGGALETTAGVLTVPRADGRRDDPQEELHLLAGDGTPLVTEEEVNVQSDDASLFVEYPDARTGRDFATDVTVRSFLRGRPAAVEGIEVHQFFNPRALPLDPRATAPTARPGDIRIADLAPAGAPAEEQPAYAARCTLATDGTGRAVLRIRGAAAGAAQLLLLPPGRPLPCNPDVPGSAAVAYDDEDRLGYWPTAGTLSVRVLPDHWHLTELDPDGITFDVLYREVLAPYELMYSFMKDEVFSFEDAAKVVTYARLMWLMADPRHRDKTFYMPSTRDMTAPQTQLLLAFMRRTEATRQRPPAPLAGAPRVPAITTREQLAEALRQAATIELAVMLQYLYALWSIPTYSAGLAHVERGTWTPAQLRLLCGEGPHSTAGGLRETLQHVAREEMIHFLVVNNIIMATGQPFHLPEIDFSTVNHHLPVPLDLSLEAFGRGSLQRFIALEQPHALVRDIASPGGRTASPPRDGSYPYGSLSELYAAIREGLRTIDGLFLVEPGRGGGEHHLFLGESLNYTHPDYQLEVDDVPSALFAIDFVTEQGEGGVLDSPTPSDSHFDVFLRIEEALAGEYVLGPGGRRMPWEPAHPVLRNPTLRSGDAAGDPVTDEEARAVADLFNRAYALMAQLMAQHFGLTPDKSLRRSRLMNASLDIMTGVLRPVAEHLVTLPAGRPGRTAGPTFETGGPPPVVPRADVALRSLAARCAELADLAAKIPELAASVEQLLRLCADQFSTMDPREL</sequence>
<reference evidence="3" key="1">
    <citation type="submission" date="2023-07" db="EMBL/GenBank/DDBJ databases">
        <title>30 novel species of actinomycetes from the DSMZ collection.</title>
        <authorList>
            <person name="Nouioui I."/>
        </authorList>
    </citation>
    <scope>NUCLEOTIDE SEQUENCE [LARGE SCALE GENOMIC DNA]</scope>
    <source>
        <strain evidence="3">DSM 41886</strain>
    </source>
</reference>
<organism evidence="2 3">
    <name type="scientific">Streptomyces johnsoniae</name>
    <dbReference type="NCBI Taxonomy" id="3075532"/>
    <lineage>
        <taxon>Bacteria</taxon>
        <taxon>Bacillati</taxon>
        <taxon>Actinomycetota</taxon>
        <taxon>Actinomycetes</taxon>
        <taxon>Kitasatosporales</taxon>
        <taxon>Streptomycetaceae</taxon>
        <taxon>Streptomyces</taxon>
    </lineage>
</organism>
<dbReference type="InterPro" id="IPR012347">
    <property type="entry name" value="Ferritin-like"/>
</dbReference>
<evidence type="ECO:0000313" key="3">
    <source>
        <dbReference type="Proteomes" id="UP001183615"/>
    </source>
</evidence>
<comment type="caution">
    <text evidence="2">The sequence shown here is derived from an EMBL/GenBank/DDBJ whole genome shotgun (WGS) entry which is preliminary data.</text>
</comment>